<dbReference type="SUPFAM" id="SSF47598">
    <property type="entry name" value="Ribbon-helix-helix"/>
    <property type="match status" value="1"/>
</dbReference>
<dbReference type="Pfam" id="PF05534">
    <property type="entry name" value="HicB"/>
    <property type="match status" value="1"/>
</dbReference>
<protein>
    <recommendedName>
        <fullName evidence="3">HicB family RNase H-like nuclease</fullName>
    </recommendedName>
</protein>
<accession>A0ABM8UA02</accession>
<evidence type="ECO:0000313" key="2">
    <source>
        <dbReference type="Proteomes" id="UP000789752"/>
    </source>
</evidence>
<dbReference type="RefSeq" id="WP_228983053.1">
    <property type="nucleotide sequence ID" value="NZ_CAJQYY010000035.1"/>
</dbReference>
<name>A0ABM8UA02_9BURK</name>
<evidence type="ECO:0000313" key="1">
    <source>
        <dbReference type="EMBL" id="CAG4921060.1"/>
    </source>
</evidence>
<dbReference type="EMBL" id="CAJQYY010000035">
    <property type="protein sequence ID" value="CAG4921060.1"/>
    <property type="molecule type" value="Genomic_DNA"/>
</dbReference>
<dbReference type="SUPFAM" id="SSF143100">
    <property type="entry name" value="TTHA1013/TTHA0281-like"/>
    <property type="match status" value="1"/>
</dbReference>
<gene>
    <name evidence="1" type="ORF">R54767_04776</name>
</gene>
<dbReference type="InterPro" id="IPR035069">
    <property type="entry name" value="TTHA1013/TTHA0281-like"/>
</dbReference>
<dbReference type="Gene3D" id="1.10.1220.10">
    <property type="entry name" value="Met repressor-like"/>
    <property type="match status" value="1"/>
</dbReference>
<proteinExistence type="predicted"/>
<dbReference type="InterPro" id="IPR008651">
    <property type="entry name" value="Uncharacterised_HicB"/>
</dbReference>
<dbReference type="InterPro" id="IPR010985">
    <property type="entry name" value="Ribbon_hlx_hlx"/>
</dbReference>
<organism evidence="1 2">
    <name type="scientific">Paraburkholderia gardini</name>
    <dbReference type="NCBI Taxonomy" id="2823469"/>
    <lineage>
        <taxon>Bacteria</taxon>
        <taxon>Pseudomonadati</taxon>
        <taxon>Pseudomonadota</taxon>
        <taxon>Betaproteobacteria</taxon>
        <taxon>Burkholderiales</taxon>
        <taxon>Burkholderiaceae</taxon>
        <taxon>Paraburkholderia</taxon>
    </lineage>
</organism>
<comment type="caution">
    <text evidence="1">The sequence shown here is derived from an EMBL/GenBank/DDBJ whole genome shotgun (WGS) entry which is preliminary data.</text>
</comment>
<dbReference type="Proteomes" id="UP000789752">
    <property type="component" value="Unassembled WGS sequence"/>
</dbReference>
<keyword evidence="2" id="KW-1185">Reference proteome</keyword>
<reference evidence="1 2" key="1">
    <citation type="submission" date="2021-04" db="EMBL/GenBank/DDBJ databases">
        <authorList>
            <person name="Vanwijnsberghe S."/>
        </authorList>
    </citation>
    <scope>NUCLEOTIDE SEQUENCE [LARGE SCALE GENOMIC DNA]</scope>
    <source>
        <strain evidence="1 2">LMG 32171</strain>
    </source>
</reference>
<dbReference type="InterPro" id="IPR013321">
    <property type="entry name" value="Arc_rbn_hlx_hlx"/>
</dbReference>
<evidence type="ECO:0008006" key="3">
    <source>
        <dbReference type="Google" id="ProtNLM"/>
    </source>
</evidence>
<sequence length="113" mass="12550">MSNTMMHNGYAARVEYSEEDGCFVGHIAGIRDVVGFHGESVAELRAAFEQAVDDYLETCKKLDREPNHPYSGQFRLRLSPELHARAAMLAEARGKSLNVWVAEAIERSVTAPV</sequence>